<proteinExistence type="predicted"/>
<protein>
    <submittedName>
        <fullName evidence="2">Uncharacterized protein</fullName>
    </submittedName>
</protein>
<feature type="transmembrane region" description="Helical" evidence="1">
    <location>
        <begin position="20"/>
        <end position="37"/>
    </location>
</feature>
<keyword evidence="1" id="KW-0812">Transmembrane</keyword>
<feature type="transmembrane region" description="Helical" evidence="1">
    <location>
        <begin position="57"/>
        <end position="75"/>
    </location>
</feature>
<sequence length="172" mass="18717">MSTVLCTYSTYSILQVDNLFVTPTYSLCLVLSTVVFLQGLQPGQVMTTNSDTKRISLTLPVSHSLLTLSYIFTFLLPFPPPHTPSSFFYIVFFFLFHSPPPSSPLIVSFLPSSSSSSLLSPIPLSPSLLLPFLIIPSGYPPSPLVVALIALAYLSFSLCQIKPTSSCACRLC</sequence>
<dbReference type="EMBL" id="KZ825135">
    <property type="protein sequence ID" value="PYI19363.1"/>
    <property type="molecule type" value="Genomic_DNA"/>
</dbReference>
<organism evidence="2 3">
    <name type="scientific">Aspergillus violaceofuscus (strain CBS 115571)</name>
    <dbReference type="NCBI Taxonomy" id="1450538"/>
    <lineage>
        <taxon>Eukaryota</taxon>
        <taxon>Fungi</taxon>
        <taxon>Dikarya</taxon>
        <taxon>Ascomycota</taxon>
        <taxon>Pezizomycotina</taxon>
        <taxon>Eurotiomycetes</taxon>
        <taxon>Eurotiomycetidae</taxon>
        <taxon>Eurotiales</taxon>
        <taxon>Aspergillaceae</taxon>
        <taxon>Aspergillus</taxon>
    </lineage>
</organism>
<reference evidence="2 3" key="1">
    <citation type="submission" date="2018-02" db="EMBL/GenBank/DDBJ databases">
        <title>The genomes of Aspergillus section Nigri reveals drivers in fungal speciation.</title>
        <authorList>
            <consortium name="DOE Joint Genome Institute"/>
            <person name="Vesth T.C."/>
            <person name="Nybo J."/>
            <person name="Theobald S."/>
            <person name="Brandl J."/>
            <person name="Frisvad J.C."/>
            <person name="Nielsen K.F."/>
            <person name="Lyhne E.K."/>
            <person name="Kogle M.E."/>
            <person name="Kuo A."/>
            <person name="Riley R."/>
            <person name="Clum A."/>
            <person name="Nolan M."/>
            <person name="Lipzen A."/>
            <person name="Salamov A."/>
            <person name="Henrissat B."/>
            <person name="Wiebenga A."/>
            <person name="De vries R.P."/>
            <person name="Grigoriev I.V."/>
            <person name="Mortensen U.H."/>
            <person name="Andersen M.R."/>
            <person name="Baker S.E."/>
        </authorList>
    </citation>
    <scope>NUCLEOTIDE SEQUENCE [LARGE SCALE GENOMIC DNA]</scope>
    <source>
        <strain evidence="2 3">CBS 115571</strain>
    </source>
</reference>
<evidence type="ECO:0000313" key="2">
    <source>
        <dbReference type="EMBL" id="PYI19363.1"/>
    </source>
</evidence>
<keyword evidence="1" id="KW-0472">Membrane</keyword>
<keyword evidence="3" id="KW-1185">Reference proteome</keyword>
<dbReference type="AlphaFoldDB" id="A0A2V5HDH4"/>
<accession>A0A2V5HDH4</accession>
<keyword evidence="1" id="KW-1133">Transmembrane helix</keyword>
<feature type="transmembrane region" description="Helical" evidence="1">
    <location>
        <begin position="141"/>
        <end position="161"/>
    </location>
</feature>
<feature type="transmembrane region" description="Helical" evidence="1">
    <location>
        <begin position="87"/>
        <end position="110"/>
    </location>
</feature>
<evidence type="ECO:0000256" key="1">
    <source>
        <dbReference type="SAM" id="Phobius"/>
    </source>
</evidence>
<gene>
    <name evidence="2" type="ORF">BO99DRAFT_141349</name>
</gene>
<name>A0A2V5HDH4_ASPV1</name>
<evidence type="ECO:0000313" key="3">
    <source>
        <dbReference type="Proteomes" id="UP000249829"/>
    </source>
</evidence>
<dbReference type="Proteomes" id="UP000249829">
    <property type="component" value="Unassembled WGS sequence"/>
</dbReference>